<reference evidence="2" key="1">
    <citation type="submission" date="2020-05" db="EMBL/GenBank/DDBJ databases">
        <authorList>
            <person name="Chiriac C."/>
            <person name="Salcher M."/>
            <person name="Ghai R."/>
            <person name="Kavagutti S V."/>
        </authorList>
    </citation>
    <scope>NUCLEOTIDE SEQUENCE</scope>
</reference>
<proteinExistence type="predicted"/>
<sequence>MARSALINVGNYSYTAQDAQGTLDEMNDIWSHHTHESTIPDGWLAGARGFLAEFSSLAGISLPSLDNVDTAFTAVHASVMEKYDQLSESQVESLLAAMWRFFPTMRSLAIEHLGTIAHLHASKGLPKKPLSSAVIGWKGVEGDVQSWRVGHGRPWQALCIWSTDAIETLQAEGHPIAPGYAGENITVAGIPAEAFRPGAHFRIGAVRGFLTSYAIPCKQNNDWFLNRDFKRMSHERGDQCRLYAMVTTCGDIAVGDTFELFTDR</sequence>
<dbReference type="Gene3D" id="2.40.33.20">
    <property type="entry name" value="PK beta-barrel domain-like"/>
    <property type="match status" value="1"/>
</dbReference>
<dbReference type="GO" id="GO:0030170">
    <property type="term" value="F:pyridoxal phosphate binding"/>
    <property type="evidence" value="ECO:0007669"/>
    <property type="project" value="InterPro"/>
</dbReference>
<organism evidence="2">
    <name type="scientific">freshwater metagenome</name>
    <dbReference type="NCBI Taxonomy" id="449393"/>
    <lineage>
        <taxon>unclassified sequences</taxon>
        <taxon>metagenomes</taxon>
        <taxon>ecological metagenomes</taxon>
    </lineage>
</organism>
<gene>
    <name evidence="2" type="ORF">UFOPK4179_00576</name>
</gene>
<dbReference type="InterPro" id="IPR052353">
    <property type="entry name" value="Benzoxazolinone_Detox_Enz"/>
</dbReference>
<dbReference type="GO" id="GO:0030151">
    <property type="term" value="F:molybdenum ion binding"/>
    <property type="evidence" value="ECO:0007669"/>
    <property type="project" value="InterPro"/>
</dbReference>
<name>A0A6J6AFV8_9ZZZZ</name>
<dbReference type="PROSITE" id="PS51340">
    <property type="entry name" value="MOSC"/>
    <property type="match status" value="1"/>
</dbReference>
<dbReference type="SUPFAM" id="SSF50800">
    <property type="entry name" value="PK beta-barrel domain-like"/>
    <property type="match status" value="1"/>
</dbReference>
<accession>A0A6J6AFV8</accession>
<dbReference type="InterPro" id="IPR011037">
    <property type="entry name" value="Pyrv_Knase-like_insert_dom_sf"/>
</dbReference>
<protein>
    <submittedName>
        <fullName evidence="2">Unannotated protein</fullName>
    </submittedName>
</protein>
<feature type="domain" description="MOSC" evidence="1">
    <location>
        <begin position="127"/>
        <end position="261"/>
    </location>
</feature>
<dbReference type="AlphaFoldDB" id="A0A6J6AFV8"/>
<evidence type="ECO:0000259" key="1">
    <source>
        <dbReference type="PROSITE" id="PS51340"/>
    </source>
</evidence>
<dbReference type="GO" id="GO:0003824">
    <property type="term" value="F:catalytic activity"/>
    <property type="evidence" value="ECO:0007669"/>
    <property type="project" value="InterPro"/>
</dbReference>
<dbReference type="InterPro" id="IPR005302">
    <property type="entry name" value="MoCF_Sase_C"/>
</dbReference>
<dbReference type="EMBL" id="CAETWZ010000040">
    <property type="protein sequence ID" value="CAB4367786.1"/>
    <property type="molecule type" value="Genomic_DNA"/>
</dbReference>
<dbReference type="PANTHER" id="PTHR30212">
    <property type="entry name" value="PROTEIN YIIM"/>
    <property type="match status" value="1"/>
</dbReference>
<dbReference type="PANTHER" id="PTHR30212:SF2">
    <property type="entry name" value="PROTEIN YIIM"/>
    <property type="match status" value="1"/>
</dbReference>
<evidence type="ECO:0000313" key="2">
    <source>
        <dbReference type="EMBL" id="CAB4367786.1"/>
    </source>
</evidence>
<dbReference type="Pfam" id="PF03473">
    <property type="entry name" value="MOSC"/>
    <property type="match status" value="1"/>
</dbReference>